<dbReference type="PROSITE" id="PS51257">
    <property type="entry name" value="PROKAR_LIPOPROTEIN"/>
    <property type="match status" value="1"/>
</dbReference>
<keyword evidence="1" id="KW-0812">Transmembrane</keyword>
<dbReference type="Proteomes" id="UP000553766">
    <property type="component" value="Unassembled WGS sequence"/>
</dbReference>
<evidence type="ECO:0000313" key="2">
    <source>
        <dbReference type="EMBL" id="MBB5516622.1"/>
    </source>
</evidence>
<dbReference type="RefSeq" id="WP_184012396.1">
    <property type="nucleotide sequence ID" value="NZ_JACIJS010000007.1"/>
</dbReference>
<feature type="transmembrane region" description="Helical" evidence="1">
    <location>
        <begin position="36"/>
        <end position="55"/>
    </location>
</feature>
<evidence type="ECO:0000313" key="3">
    <source>
        <dbReference type="Proteomes" id="UP000553766"/>
    </source>
</evidence>
<keyword evidence="3" id="KW-1185">Reference proteome</keyword>
<keyword evidence="1" id="KW-1133">Transmembrane helix</keyword>
<dbReference type="EMBL" id="JACIJS010000007">
    <property type="protein sequence ID" value="MBB5516622.1"/>
    <property type="molecule type" value="Genomic_DNA"/>
</dbReference>
<dbReference type="GO" id="GO:0016874">
    <property type="term" value="F:ligase activity"/>
    <property type="evidence" value="ECO:0007669"/>
    <property type="project" value="UniProtKB-KW"/>
</dbReference>
<keyword evidence="1" id="KW-0472">Membrane</keyword>
<feature type="transmembrane region" description="Helical" evidence="1">
    <location>
        <begin position="7"/>
        <end position="30"/>
    </location>
</feature>
<name>A0A840WSH8_9RHOB</name>
<dbReference type="AlphaFoldDB" id="A0A840WSH8"/>
<comment type="caution">
    <text evidence="2">The sequence shown here is derived from an EMBL/GenBank/DDBJ whole genome shotgun (WGS) entry which is preliminary data.</text>
</comment>
<reference evidence="2 3" key="1">
    <citation type="submission" date="2020-08" db="EMBL/GenBank/DDBJ databases">
        <title>Genomic Encyclopedia of Type Strains, Phase IV (KMG-IV): sequencing the most valuable type-strain genomes for metagenomic binning, comparative biology and taxonomic classification.</title>
        <authorList>
            <person name="Goeker M."/>
        </authorList>
    </citation>
    <scope>NUCLEOTIDE SEQUENCE [LARGE SCALE GENOMIC DNA]</scope>
    <source>
        <strain evidence="2 3">DSM 103377</strain>
    </source>
</reference>
<keyword evidence="2" id="KW-0436">Ligase</keyword>
<sequence>MKLDTFVLIVVAVAAALMACLYIIGLMIGFAMAGPVMLFVLVPVGIAAYVIARVITERLNEAKDDPYDDVEY</sequence>
<gene>
    <name evidence="2" type="ORF">FHS89_002653</name>
</gene>
<evidence type="ECO:0000256" key="1">
    <source>
        <dbReference type="SAM" id="Phobius"/>
    </source>
</evidence>
<organism evidence="2 3">
    <name type="scientific">Rubricella aquisinus</name>
    <dbReference type="NCBI Taxonomy" id="2028108"/>
    <lineage>
        <taxon>Bacteria</taxon>
        <taxon>Pseudomonadati</taxon>
        <taxon>Pseudomonadota</taxon>
        <taxon>Alphaproteobacteria</taxon>
        <taxon>Rhodobacterales</taxon>
        <taxon>Paracoccaceae</taxon>
        <taxon>Rubricella</taxon>
    </lineage>
</organism>
<protein>
    <submittedName>
        <fullName evidence="2">O-antigen ligase</fullName>
    </submittedName>
</protein>
<accession>A0A840WSH8</accession>
<proteinExistence type="predicted"/>